<dbReference type="PROSITE" id="PS00675">
    <property type="entry name" value="SIGMA54_INTERACT_1"/>
    <property type="match status" value="1"/>
</dbReference>
<evidence type="ECO:0000259" key="7">
    <source>
        <dbReference type="SMART" id="SM01086"/>
    </source>
</evidence>
<dbReference type="GO" id="GO:0005737">
    <property type="term" value="C:cytoplasm"/>
    <property type="evidence" value="ECO:0007669"/>
    <property type="project" value="TreeGrafter"/>
</dbReference>
<keyword evidence="2 5" id="KW-0547">Nucleotide-binding</keyword>
<dbReference type="Proteomes" id="UP000191448">
    <property type="component" value="Unassembled WGS sequence"/>
</dbReference>
<dbReference type="Pfam" id="PF10431">
    <property type="entry name" value="ClpB_D2-small"/>
    <property type="match status" value="1"/>
</dbReference>
<gene>
    <name evidence="8" type="primary">clpA</name>
    <name evidence="8" type="ORF">CLTHE_13680</name>
</gene>
<dbReference type="Gene3D" id="1.10.1780.10">
    <property type="entry name" value="Clp, N-terminal domain"/>
    <property type="match status" value="1"/>
</dbReference>
<evidence type="ECO:0000313" key="9">
    <source>
        <dbReference type="Proteomes" id="UP000191448"/>
    </source>
</evidence>
<reference evidence="8 9" key="1">
    <citation type="submission" date="2016-02" db="EMBL/GenBank/DDBJ databases">
        <title>Genome sequence of Clostridium thermobutyricum DSM 4928.</title>
        <authorList>
            <person name="Poehlein A."/>
            <person name="Daniel R."/>
        </authorList>
    </citation>
    <scope>NUCLEOTIDE SEQUENCE [LARGE SCALE GENOMIC DNA]</scope>
    <source>
        <strain evidence="8 9">DSM 4928</strain>
    </source>
</reference>
<evidence type="ECO:0000256" key="3">
    <source>
        <dbReference type="ARBA" id="ARBA00022840"/>
    </source>
</evidence>
<dbReference type="SUPFAM" id="SSF52540">
    <property type="entry name" value="P-loop containing nucleoside triphosphate hydrolases"/>
    <property type="match status" value="2"/>
</dbReference>
<accession>A0A1V4SVS4</accession>
<dbReference type="Pfam" id="PF17871">
    <property type="entry name" value="AAA_lid_9"/>
    <property type="match status" value="1"/>
</dbReference>
<dbReference type="InterPro" id="IPR003593">
    <property type="entry name" value="AAA+_ATPase"/>
</dbReference>
<dbReference type="InterPro" id="IPR041546">
    <property type="entry name" value="ClpA/ClpB_AAA_lid"/>
</dbReference>
<dbReference type="InterPro" id="IPR019489">
    <property type="entry name" value="Clp_ATPase_C"/>
</dbReference>
<dbReference type="PROSITE" id="PS00870">
    <property type="entry name" value="CLPAB_1"/>
    <property type="match status" value="1"/>
</dbReference>
<dbReference type="GO" id="GO:0005524">
    <property type="term" value="F:ATP binding"/>
    <property type="evidence" value="ECO:0007669"/>
    <property type="project" value="UniProtKB-KW"/>
</dbReference>
<comment type="caution">
    <text evidence="8">The sequence shown here is derived from an EMBL/GenBank/DDBJ whole genome shotgun (WGS) entry which is preliminary data.</text>
</comment>
<dbReference type="EMBL" id="LTAY01000036">
    <property type="protein sequence ID" value="OPX48129.1"/>
    <property type="molecule type" value="Genomic_DNA"/>
</dbReference>
<evidence type="ECO:0000256" key="5">
    <source>
        <dbReference type="RuleBase" id="RU004432"/>
    </source>
</evidence>
<proteinExistence type="inferred from homology"/>
<dbReference type="GO" id="GO:0016887">
    <property type="term" value="F:ATP hydrolysis activity"/>
    <property type="evidence" value="ECO:0007669"/>
    <property type="project" value="InterPro"/>
</dbReference>
<dbReference type="PANTHER" id="PTHR11638:SF111">
    <property type="entry name" value="ATP-DEPENDENT CLP PROTEASE ATP-BINDING SUBUNIT CLPA"/>
    <property type="match status" value="1"/>
</dbReference>
<feature type="domain" description="Clp ATPase C-terminal" evidence="7">
    <location>
        <begin position="650"/>
        <end position="737"/>
    </location>
</feature>
<dbReference type="InterPro" id="IPR004176">
    <property type="entry name" value="Clp_R_N"/>
</dbReference>
<dbReference type="InterPro" id="IPR028299">
    <property type="entry name" value="ClpA/B_CS2"/>
</dbReference>
<evidence type="ECO:0000256" key="2">
    <source>
        <dbReference type="ARBA" id="ARBA00022741"/>
    </source>
</evidence>
<dbReference type="GO" id="GO:0006508">
    <property type="term" value="P:proteolysis"/>
    <property type="evidence" value="ECO:0007669"/>
    <property type="project" value="UniProtKB-KW"/>
</dbReference>
<keyword evidence="8" id="KW-0645">Protease</keyword>
<dbReference type="PRINTS" id="PR00300">
    <property type="entry name" value="CLPPROTEASEA"/>
</dbReference>
<evidence type="ECO:0000259" key="6">
    <source>
        <dbReference type="SMART" id="SM00382"/>
    </source>
</evidence>
<feature type="domain" description="AAA+ ATPase" evidence="6">
    <location>
        <begin position="206"/>
        <end position="350"/>
    </location>
</feature>
<protein>
    <submittedName>
        <fullName evidence="8">ATP-dependent Clp protease ATP-binding subunit ClpA</fullName>
    </submittedName>
</protein>
<dbReference type="Pfam" id="PF07724">
    <property type="entry name" value="AAA_2"/>
    <property type="match status" value="1"/>
</dbReference>
<comment type="similarity">
    <text evidence="5">Belongs to the ClpA/ClpB family.</text>
</comment>
<dbReference type="InterPro" id="IPR001270">
    <property type="entry name" value="ClpA/B"/>
</dbReference>
<name>A0A1V4SVS4_9CLOT</name>
<sequence>MNLDRIVNDIILEAFLKGKENKYEYITPEMLLLVILETEKIKEFLIEKEINIEEMINEIYEEIKENATFVQSEEESPKESYQFNMLISYAASMALGSGRDSIGLEHIISAFYNLQESFAKYILEKNEIKKRDILMFLIENNKEDIEFIENEEEEEEGYQTKKSKKRNIDKFSIELTSKAKEGKLDPVIGRDEEIKRTIQILLRRNKNNPIHIGEAGVGKTSIVRGLANLIVKGDVPEKLLNSKIFSLDIGGMIAGAKYRGDFEERIKSVLKDIEKYENPIVYIDEIHTIVGAGALGNNSLDASNIFKPYLQEGNIRFIGSTTFDEYKKYFDKDKALQRRFQTIEIKEPSEEETFNILKGLKEKFEAYHNVKYTDEALREAITLTNKFINDRFLPDKAIDIIDEAGALSQMKEEIGTITKREIEDTVSKIVQIPKEVVEKDELTRVRGLKDALKNKIYGQDEAIENLVKSINMSKAGLKDHNKPVASLLFVGQTGVGKTEIAKVLSEEMNLKLLRFDMSEYGEKHSAAKLIGTPPGYVGYEEGGLLTDAIFKNPNSVLLLDEIEKAHSDVFDTLLQVMDYASLTDNKGKRVSFRNVIIIMTSNAGARDIGKPLVGFLEREIKSESVFEEVKRVFSPEFRNRLDEIIKFNSINEEVGKLICIKELNKLEEKVKNKNINLIMCKDSLIEGILEKAKIKEFGGRDIVKVIDREIKPKLAEKILFSKENKNISLYYKDDFIIE</sequence>
<dbReference type="Pfam" id="PF00004">
    <property type="entry name" value="AAA"/>
    <property type="match status" value="1"/>
</dbReference>
<dbReference type="AlphaFoldDB" id="A0A1V4SVS4"/>
<dbReference type="CDD" id="cd19499">
    <property type="entry name" value="RecA-like_ClpB_Hsp104-like"/>
    <property type="match status" value="1"/>
</dbReference>
<feature type="domain" description="AAA+ ATPase" evidence="6">
    <location>
        <begin position="483"/>
        <end position="651"/>
    </location>
</feature>
<keyword evidence="3 5" id="KW-0067">ATP-binding</keyword>
<dbReference type="SMART" id="SM00382">
    <property type="entry name" value="AAA"/>
    <property type="match status" value="2"/>
</dbReference>
<dbReference type="InterPro" id="IPR050130">
    <property type="entry name" value="ClpA_ClpB"/>
</dbReference>
<dbReference type="Pfam" id="PF02861">
    <property type="entry name" value="Clp_N"/>
    <property type="match status" value="1"/>
</dbReference>
<dbReference type="SMART" id="SM01086">
    <property type="entry name" value="ClpB_D2-small"/>
    <property type="match status" value="1"/>
</dbReference>
<dbReference type="FunFam" id="3.40.50.300:FF:000025">
    <property type="entry name" value="ATP-dependent Clp protease subunit"/>
    <property type="match status" value="1"/>
</dbReference>
<keyword evidence="1" id="KW-0677">Repeat</keyword>
<dbReference type="InterPro" id="IPR018368">
    <property type="entry name" value="ClpA/B_CS1"/>
</dbReference>
<dbReference type="PROSITE" id="PS00871">
    <property type="entry name" value="CLPAB_2"/>
    <property type="match status" value="1"/>
</dbReference>
<dbReference type="GO" id="GO:0034605">
    <property type="term" value="P:cellular response to heat"/>
    <property type="evidence" value="ECO:0007669"/>
    <property type="project" value="TreeGrafter"/>
</dbReference>
<dbReference type="GO" id="GO:0008233">
    <property type="term" value="F:peptidase activity"/>
    <property type="evidence" value="ECO:0007669"/>
    <property type="project" value="UniProtKB-KW"/>
</dbReference>
<dbReference type="InterPro" id="IPR036628">
    <property type="entry name" value="Clp_N_dom_sf"/>
</dbReference>
<organism evidence="8 9">
    <name type="scientific">Clostridium thermobutyricum DSM 4928</name>
    <dbReference type="NCBI Taxonomy" id="1121339"/>
    <lineage>
        <taxon>Bacteria</taxon>
        <taxon>Bacillati</taxon>
        <taxon>Bacillota</taxon>
        <taxon>Clostridia</taxon>
        <taxon>Eubacteriales</taxon>
        <taxon>Clostridiaceae</taxon>
        <taxon>Clostridium</taxon>
    </lineage>
</organism>
<evidence type="ECO:0000256" key="4">
    <source>
        <dbReference type="ARBA" id="ARBA00023186"/>
    </source>
</evidence>
<keyword evidence="8" id="KW-0378">Hydrolase</keyword>
<evidence type="ECO:0000313" key="8">
    <source>
        <dbReference type="EMBL" id="OPX48129.1"/>
    </source>
</evidence>
<dbReference type="RefSeq" id="WP_080022588.1">
    <property type="nucleotide sequence ID" value="NZ_LTAY01000036.1"/>
</dbReference>
<dbReference type="InterPro" id="IPR025662">
    <property type="entry name" value="Sigma_54_int_dom_ATP-bd_1"/>
</dbReference>
<dbReference type="Gene3D" id="3.40.50.300">
    <property type="entry name" value="P-loop containing nucleotide triphosphate hydrolases"/>
    <property type="match status" value="2"/>
</dbReference>
<dbReference type="InterPro" id="IPR003959">
    <property type="entry name" value="ATPase_AAA_core"/>
</dbReference>
<dbReference type="Gene3D" id="1.10.8.60">
    <property type="match status" value="2"/>
</dbReference>
<evidence type="ECO:0000256" key="1">
    <source>
        <dbReference type="ARBA" id="ARBA00022737"/>
    </source>
</evidence>
<dbReference type="InterPro" id="IPR027417">
    <property type="entry name" value="P-loop_NTPase"/>
</dbReference>
<keyword evidence="4 5" id="KW-0143">Chaperone</keyword>
<dbReference type="PANTHER" id="PTHR11638">
    <property type="entry name" value="ATP-DEPENDENT CLP PROTEASE"/>
    <property type="match status" value="1"/>
</dbReference>
<dbReference type="CDD" id="cd00009">
    <property type="entry name" value="AAA"/>
    <property type="match status" value="1"/>
</dbReference>
<dbReference type="OrthoDB" id="9803641at2"/>
<dbReference type="SUPFAM" id="SSF81923">
    <property type="entry name" value="Double Clp-N motif"/>
    <property type="match status" value="1"/>
</dbReference>